<dbReference type="AlphaFoldDB" id="A0A8T0KYV9"/>
<dbReference type="Proteomes" id="UP000743370">
    <property type="component" value="Unassembled WGS sequence"/>
</dbReference>
<evidence type="ECO:0000313" key="2">
    <source>
        <dbReference type="Proteomes" id="UP000743370"/>
    </source>
</evidence>
<name>A0A8T0KYV9_PHAAN</name>
<organism evidence="1 2">
    <name type="scientific">Phaseolus angularis</name>
    <name type="common">Azuki bean</name>
    <name type="synonym">Vigna angularis</name>
    <dbReference type="NCBI Taxonomy" id="3914"/>
    <lineage>
        <taxon>Eukaryota</taxon>
        <taxon>Viridiplantae</taxon>
        <taxon>Streptophyta</taxon>
        <taxon>Embryophyta</taxon>
        <taxon>Tracheophyta</taxon>
        <taxon>Spermatophyta</taxon>
        <taxon>Magnoliopsida</taxon>
        <taxon>eudicotyledons</taxon>
        <taxon>Gunneridae</taxon>
        <taxon>Pentapetalae</taxon>
        <taxon>rosids</taxon>
        <taxon>fabids</taxon>
        <taxon>Fabales</taxon>
        <taxon>Fabaceae</taxon>
        <taxon>Papilionoideae</taxon>
        <taxon>50 kb inversion clade</taxon>
        <taxon>NPAAA clade</taxon>
        <taxon>indigoferoid/millettioid clade</taxon>
        <taxon>Phaseoleae</taxon>
        <taxon>Vigna</taxon>
    </lineage>
</organism>
<comment type="caution">
    <text evidence="1">The sequence shown here is derived from an EMBL/GenBank/DDBJ whole genome shotgun (WGS) entry which is preliminary data.</text>
</comment>
<proteinExistence type="predicted"/>
<sequence length="71" mass="7589">MRAAEELGPLWELPEQPLKNKPSATVLRKMLITSASTMITLRHSPLAAVSAFLTRSAAPPTVKTSGSEMIG</sequence>
<gene>
    <name evidence="1" type="ORF">HKW66_Vig0114630</name>
</gene>
<protein>
    <submittedName>
        <fullName evidence="1">Uncharacterized protein</fullName>
    </submittedName>
</protein>
<dbReference type="EMBL" id="JABFOF010000002">
    <property type="protein sequence ID" value="KAG2404541.1"/>
    <property type="molecule type" value="Genomic_DNA"/>
</dbReference>
<evidence type="ECO:0000313" key="1">
    <source>
        <dbReference type="EMBL" id="KAG2404541.1"/>
    </source>
</evidence>
<reference evidence="1 2" key="1">
    <citation type="submission" date="2020-05" db="EMBL/GenBank/DDBJ databases">
        <title>Vigna angularis (adzuki bean) Var. LongXiaoDou No. 4 denovo assembly.</title>
        <authorList>
            <person name="Xiang H."/>
        </authorList>
    </citation>
    <scope>NUCLEOTIDE SEQUENCE [LARGE SCALE GENOMIC DNA]</scope>
    <source>
        <tissue evidence="1">Leaf</tissue>
    </source>
</reference>
<accession>A0A8T0KYV9</accession>